<protein>
    <submittedName>
        <fullName evidence="2">Exosortase F system-associated protein</fullName>
    </submittedName>
</protein>
<keyword evidence="1" id="KW-0812">Transmembrane</keyword>
<dbReference type="RefSeq" id="WP_109569500.1">
    <property type="nucleotide sequence ID" value="NZ_CP029463.1"/>
</dbReference>
<dbReference type="AlphaFoldDB" id="A0A2U8QW52"/>
<dbReference type="KEGG" id="fse:DI487_09925"/>
<feature type="transmembrane region" description="Helical" evidence="1">
    <location>
        <begin position="12"/>
        <end position="28"/>
    </location>
</feature>
<proteinExistence type="predicted"/>
<dbReference type="NCBIfam" id="TIGR04127">
    <property type="entry name" value="flavo_near_exo"/>
    <property type="match status" value="1"/>
</dbReference>
<evidence type="ECO:0000256" key="1">
    <source>
        <dbReference type="SAM" id="Phobius"/>
    </source>
</evidence>
<feature type="transmembrane region" description="Helical" evidence="1">
    <location>
        <begin position="58"/>
        <end position="80"/>
    </location>
</feature>
<sequence length="145" mass="17396">MPKEILLSKKNIAGITGLLLLLVGVRVFEDALFYDPFINFFKTEFQHQRLPDFDAVQLFLGLLFRYSVNTVLSLGILCLLFRQKQILVVSFWMYVLFFILLSIAFFWLLRYDPDYMMLFYVRRFLIQPLFLVLFIPAFYYQKFAK</sequence>
<dbReference type="EMBL" id="CP029463">
    <property type="protein sequence ID" value="AWM14134.1"/>
    <property type="molecule type" value="Genomic_DNA"/>
</dbReference>
<accession>A0A2U8QW52</accession>
<evidence type="ECO:0000313" key="3">
    <source>
        <dbReference type="Proteomes" id="UP000245429"/>
    </source>
</evidence>
<keyword evidence="1" id="KW-1133">Transmembrane helix</keyword>
<feature type="transmembrane region" description="Helical" evidence="1">
    <location>
        <begin position="120"/>
        <end position="140"/>
    </location>
</feature>
<name>A0A2U8QW52_9FLAO</name>
<organism evidence="2 3">
    <name type="scientific">Flavobacterium sediminis</name>
    <dbReference type="NCBI Taxonomy" id="2201181"/>
    <lineage>
        <taxon>Bacteria</taxon>
        <taxon>Pseudomonadati</taxon>
        <taxon>Bacteroidota</taxon>
        <taxon>Flavobacteriia</taxon>
        <taxon>Flavobacteriales</taxon>
        <taxon>Flavobacteriaceae</taxon>
        <taxon>Flavobacterium</taxon>
    </lineage>
</organism>
<dbReference type="InterPro" id="IPR026414">
    <property type="entry name" value="ExosoTase_F-assoc_memb"/>
</dbReference>
<keyword evidence="1" id="KW-0472">Membrane</keyword>
<feature type="transmembrane region" description="Helical" evidence="1">
    <location>
        <begin position="87"/>
        <end position="108"/>
    </location>
</feature>
<keyword evidence="3" id="KW-1185">Reference proteome</keyword>
<dbReference type="OrthoDB" id="982493at2"/>
<evidence type="ECO:0000313" key="2">
    <source>
        <dbReference type="EMBL" id="AWM14134.1"/>
    </source>
</evidence>
<reference evidence="2 3" key="1">
    <citation type="submission" date="2018-05" db="EMBL/GenBank/DDBJ databases">
        <title>Flavobacterium sp. MEBiC07310.</title>
        <authorList>
            <person name="Baek K."/>
        </authorList>
    </citation>
    <scope>NUCLEOTIDE SEQUENCE [LARGE SCALE GENOMIC DNA]</scope>
    <source>
        <strain evidence="2 3">MEBiC07310</strain>
    </source>
</reference>
<dbReference type="Proteomes" id="UP000245429">
    <property type="component" value="Chromosome"/>
</dbReference>
<gene>
    <name evidence="2" type="ORF">DI487_09925</name>
</gene>